<dbReference type="SUPFAM" id="SSF103025">
    <property type="entry name" value="Folate-binding domain"/>
    <property type="match status" value="1"/>
</dbReference>
<sequence length="384" mass="43953">MKTLLSIREKCLFSYAKLLFRNERNFGFKATRLTDRSLLRISGSDSLSFLQTLLTNDIRCLEHVNCMFSYLLNVNSRILADLIVYRTNDFISPDKRLLVLNPVTKKYFGVGGQHDDKVLIECDSKLATALSKTLFAIKIRKDVKIEFATEYDIWAIYPNDENADLSRISEIASEDLIFVVDPRTHLLGYRCLTRLGTSNLQQLKNITQNLIDYSLTQSSITAYREFRYKLGVCEGIRDFGHARYSFYDCNGHLLNAGSNKKGLFVGEKMISKNHNLVQCMRPVMFENVDVNRIYPGSSLVSLNDERVLGYVQSVQGKSGIALLKISDQFDKEYKMFHPESETTVTTNKPLWWALALNRLHADQNYQIMKDKVTLNQISTLSLTG</sequence>
<evidence type="ECO:0000256" key="1">
    <source>
        <dbReference type="ARBA" id="ARBA00004173"/>
    </source>
</evidence>
<evidence type="ECO:0000313" key="5">
    <source>
        <dbReference type="EMBL" id="RWS30971.1"/>
    </source>
</evidence>
<dbReference type="GO" id="GO:0016226">
    <property type="term" value="P:iron-sulfur cluster assembly"/>
    <property type="evidence" value="ECO:0007669"/>
    <property type="project" value="TreeGrafter"/>
</dbReference>
<dbReference type="Proteomes" id="UP000288716">
    <property type="component" value="Unassembled WGS sequence"/>
</dbReference>
<dbReference type="PANTHER" id="PTHR22602">
    <property type="entry name" value="TRANSFERASE CAF17, MITOCHONDRIAL-RELATED"/>
    <property type="match status" value="1"/>
</dbReference>
<dbReference type="Gene3D" id="3.30.1360.120">
    <property type="entry name" value="Probable tRNA modification gtpase trme, domain 1"/>
    <property type="match status" value="1"/>
</dbReference>
<evidence type="ECO:0000259" key="4">
    <source>
        <dbReference type="Pfam" id="PF25455"/>
    </source>
</evidence>
<dbReference type="AlphaFoldDB" id="A0A443STY1"/>
<dbReference type="OrthoDB" id="191995at2759"/>
<dbReference type="STRING" id="299467.A0A443STY1"/>
<dbReference type="InterPro" id="IPR057460">
    <property type="entry name" value="CAF17_C"/>
</dbReference>
<dbReference type="Pfam" id="PF25455">
    <property type="entry name" value="Beta-barrel_CAF17_C"/>
    <property type="match status" value="1"/>
</dbReference>
<keyword evidence="2" id="KW-0809">Transit peptide</keyword>
<evidence type="ECO:0000256" key="2">
    <source>
        <dbReference type="ARBA" id="ARBA00022946"/>
    </source>
</evidence>
<organism evidence="5 6">
    <name type="scientific">Leptotrombidium deliense</name>
    <dbReference type="NCBI Taxonomy" id="299467"/>
    <lineage>
        <taxon>Eukaryota</taxon>
        <taxon>Metazoa</taxon>
        <taxon>Ecdysozoa</taxon>
        <taxon>Arthropoda</taxon>
        <taxon>Chelicerata</taxon>
        <taxon>Arachnida</taxon>
        <taxon>Acari</taxon>
        <taxon>Acariformes</taxon>
        <taxon>Trombidiformes</taxon>
        <taxon>Prostigmata</taxon>
        <taxon>Anystina</taxon>
        <taxon>Parasitengona</taxon>
        <taxon>Trombiculoidea</taxon>
        <taxon>Trombiculidae</taxon>
        <taxon>Leptotrombidium</taxon>
    </lineage>
</organism>
<name>A0A443STY1_9ACAR</name>
<protein>
    <recommendedName>
        <fullName evidence="4">CAF17 C-terminal domain-containing protein</fullName>
    </recommendedName>
</protein>
<dbReference type="InterPro" id="IPR045179">
    <property type="entry name" value="YgfZ/GcvT"/>
</dbReference>
<proteinExistence type="predicted"/>
<comment type="subcellular location">
    <subcellularLocation>
        <location evidence="1">Mitochondrion</location>
    </subcellularLocation>
</comment>
<comment type="caution">
    <text evidence="5">The sequence shown here is derived from an EMBL/GenBank/DDBJ whole genome shotgun (WGS) entry which is preliminary data.</text>
</comment>
<dbReference type="EMBL" id="NCKV01000312">
    <property type="protein sequence ID" value="RWS30971.1"/>
    <property type="molecule type" value="Genomic_DNA"/>
</dbReference>
<accession>A0A443STY1</accession>
<dbReference type="VEuPathDB" id="VectorBase:LDEU001071"/>
<evidence type="ECO:0000313" key="6">
    <source>
        <dbReference type="Proteomes" id="UP000288716"/>
    </source>
</evidence>
<dbReference type="PANTHER" id="PTHR22602:SF0">
    <property type="entry name" value="TRANSFERASE CAF17, MITOCHONDRIAL-RELATED"/>
    <property type="match status" value="1"/>
</dbReference>
<feature type="domain" description="CAF17 C-terminal" evidence="4">
    <location>
        <begin position="293"/>
        <end position="353"/>
    </location>
</feature>
<gene>
    <name evidence="5" type="ORF">B4U80_07874</name>
</gene>
<reference evidence="5 6" key="1">
    <citation type="journal article" date="2018" name="Gigascience">
        <title>Genomes of trombidid mites reveal novel predicted allergens and laterally-transferred genes associated with secondary metabolism.</title>
        <authorList>
            <person name="Dong X."/>
            <person name="Chaisiri K."/>
            <person name="Xia D."/>
            <person name="Armstrong S.D."/>
            <person name="Fang Y."/>
            <person name="Donnelly M.J."/>
            <person name="Kadowaki T."/>
            <person name="McGarry J.W."/>
            <person name="Darby A.C."/>
            <person name="Makepeace B.L."/>
        </authorList>
    </citation>
    <scope>NUCLEOTIDE SEQUENCE [LARGE SCALE GENOMIC DNA]</scope>
    <source>
        <strain evidence="5">UoL-UT</strain>
    </source>
</reference>
<evidence type="ECO:0000256" key="3">
    <source>
        <dbReference type="ARBA" id="ARBA00023128"/>
    </source>
</evidence>
<dbReference type="GO" id="GO:0005759">
    <property type="term" value="C:mitochondrial matrix"/>
    <property type="evidence" value="ECO:0007669"/>
    <property type="project" value="TreeGrafter"/>
</dbReference>
<keyword evidence="3" id="KW-0496">Mitochondrion</keyword>
<keyword evidence="6" id="KW-1185">Reference proteome</keyword>
<dbReference type="InterPro" id="IPR027266">
    <property type="entry name" value="TrmE/GcvT-like"/>
</dbReference>